<sequence>MDENSGIAPVSYRPRIVDAQIAQYLGLFGAVEISGTKWCGKTWAALAHGESVTYVDRGANLQITRADPAYALAGEKPHVIDEWQRVPAIWDNVRHAVDDAGGQKGLWILTGSSTPLAPEEKSHSGAGRIGRIRMHTMTLQESGDSCGRTSLRDLFEGTFAPAPCENGITELAELACRGGWPEAAGKPSEEVQIIVREYLSLIFEESVPRFKGDAAIARRVALSLARNLGQAPTAKTIAKDAFSLLPDENPAESQLKTAADHLSILKHLYMIDEVPGWVPAARSPQRMRTKPKLYFADPSMVPALLGLGAEALLNDWQTLGLVFENMVMRDLDVYARALPSIGPAPLRYYRDDAGLEVDAVIERADGSWAALEVKLSQEKVDDAAANLLRLKKKLLKNERGRTPEPVFLAVATGMGEASYRRPDGVYVIPIRCLGA</sequence>
<organism evidence="3 4">
    <name type="scientific">Adlercreutzia wanghongyangiae</name>
    <dbReference type="NCBI Taxonomy" id="3111451"/>
    <lineage>
        <taxon>Bacteria</taxon>
        <taxon>Bacillati</taxon>
        <taxon>Actinomycetota</taxon>
        <taxon>Coriobacteriia</taxon>
        <taxon>Eggerthellales</taxon>
        <taxon>Eggerthellaceae</taxon>
        <taxon>Adlercreutzia</taxon>
    </lineage>
</organism>
<proteinExistence type="predicted"/>
<gene>
    <name evidence="3" type="ORF">VIN30_11055</name>
</gene>
<dbReference type="EMBL" id="JAYMFF010000028">
    <property type="protein sequence ID" value="MEC4176986.1"/>
    <property type="molecule type" value="Genomic_DNA"/>
</dbReference>
<dbReference type="RefSeq" id="WP_338211556.1">
    <property type="nucleotide sequence ID" value="NZ_JAYMFF010000028.1"/>
</dbReference>
<feature type="domain" description="DUF4143" evidence="2">
    <location>
        <begin position="213"/>
        <end position="376"/>
    </location>
</feature>
<dbReference type="PANTHER" id="PTHR43566">
    <property type="entry name" value="CONSERVED PROTEIN"/>
    <property type="match status" value="1"/>
</dbReference>
<feature type="domain" description="AAA" evidence="1">
    <location>
        <begin position="31"/>
        <end position="141"/>
    </location>
</feature>
<evidence type="ECO:0000313" key="3">
    <source>
        <dbReference type="EMBL" id="MEC4176986.1"/>
    </source>
</evidence>
<evidence type="ECO:0000259" key="1">
    <source>
        <dbReference type="Pfam" id="PF13173"/>
    </source>
</evidence>
<dbReference type="Pfam" id="PF13173">
    <property type="entry name" value="AAA_14"/>
    <property type="match status" value="1"/>
</dbReference>
<dbReference type="InterPro" id="IPR041682">
    <property type="entry name" value="AAA_14"/>
</dbReference>
<dbReference type="Pfam" id="PF13635">
    <property type="entry name" value="DUF4143"/>
    <property type="match status" value="1"/>
</dbReference>
<evidence type="ECO:0000259" key="2">
    <source>
        <dbReference type="Pfam" id="PF13635"/>
    </source>
</evidence>
<accession>A0ABU6IKK3</accession>
<dbReference type="InterPro" id="IPR025420">
    <property type="entry name" value="DUF4143"/>
</dbReference>
<dbReference type="PANTHER" id="PTHR43566:SF2">
    <property type="entry name" value="DUF4143 DOMAIN-CONTAINING PROTEIN"/>
    <property type="match status" value="1"/>
</dbReference>
<protein>
    <submittedName>
        <fullName evidence="3">DUF4143 domain-containing protein</fullName>
    </submittedName>
</protein>
<dbReference type="Proteomes" id="UP001349994">
    <property type="component" value="Unassembled WGS sequence"/>
</dbReference>
<name>A0ABU6IKK3_9ACTN</name>
<evidence type="ECO:0000313" key="4">
    <source>
        <dbReference type="Proteomes" id="UP001349994"/>
    </source>
</evidence>
<comment type="caution">
    <text evidence="3">The sequence shown here is derived from an EMBL/GenBank/DDBJ whole genome shotgun (WGS) entry which is preliminary data.</text>
</comment>
<reference evidence="3 4" key="1">
    <citation type="submission" date="2024-01" db="EMBL/GenBank/DDBJ databases">
        <title>novel species in genus Adlercreutzia.</title>
        <authorList>
            <person name="Liu X."/>
        </authorList>
    </citation>
    <scope>NUCLEOTIDE SEQUENCE [LARGE SCALE GENOMIC DNA]</scope>
    <source>
        <strain evidence="3 4">R7</strain>
    </source>
</reference>
<keyword evidence="4" id="KW-1185">Reference proteome</keyword>